<evidence type="ECO:0000313" key="1">
    <source>
        <dbReference type="EMBL" id="MCM8568576.1"/>
    </source>
</evidence>
<evidence type="ECO:0000313" key="2">
    <source>
        <dbReference type="Proteomes" id="UP001155077"/>
    </source>
</evidence>
<gene>
    <name evidence="1" type="ORF">NE848_04250</name>
</gene>
<proteinExistence type="predicted"/>
<name>A0ABT0YYL8_9FLAO</name>
<dbReference type="Proteomes" id="UP001155077">
    <property type="component" value="Unassembled WGS sequence"/>
</dbReference>
<dbReference type="EMBL" id="JAMSCK010000002">
    <property type="protein sequence ID" value="MCM8568576.1"/>
    <property type="molecule type" value="Genomic_DNA"/>
</dbReference>
<dbReference type="RefSeq" id="WP_252110978.1">
    <property type="nucleotide sequence ID" value="NZ_JAMSCK010000002.1"/>
</dbReference>
<reference evidence="1" key="1">
    <citation type="submission" date="2022-06" db="EMBL/GenBank/DDBJ databases">
        <title>Gramella sediminis sp. nov., isolated from deep-sea sediment of the Indian Ocean.</title>
        <authorList>
            <person name="Yang L."/>
        </authorList>
    </citation>
    <scope>NUCLEOTIDE SEQUENCE</scope>
    <source>
        <strain evidence="1">HMD3159</strain>
    </source>
</reference>
<organism evidence="1 2">
    <name type="scientific">Gramella jeungdoensis</name>
    <dbReference type="NCBI Taxonomy" id="708091"/>
    <lineage>
        <taxon>Bacteria</taxon>
        <taxon>Pseudomonadati</taxon>
        <taxon>Bacteroidota</taxon>
        <taxon>Flavobacteriia</taxon>
        <taxon>Flavobacteriales</taxon>
        <taxon>Flavobacteriaceae</taxon>
        <taxon>Christiangramia</taxon>
    </lineage>
</organism>
<sequence>MKIKTLILILGLAGFGFLSLEGKDPGPGDEKSEEIVRSVQDTLTWVHLKDSLKVKGTAVIVLRPDSLRFDYYLKSGDEWIYEVDSDFGFGITKALGSFQYPGISKFYTDKRFIELEDCKACPMAIDRDSIDYGLILTAPERNVRIDENIFGMEYYLEIFNEYFRN</sequence>
<comment type="caution">
    <text evidence="1">The sequence shown here is derived from an EMBL/GenBank/DDBJ whole genome shotgun (WGS) entry which is preliminary data.</text>
</comment>
<protein>
    <recommendedName>
        <fullName evidence="3">DUF4468 domain-containing protein</fullName>
    </recommendedName>
</protein>
<keyword evidence="2" id="KW-1185">Reference proteome</keyword>
<accession>A0ABT0YYL8</accession>
<evidence type="ECO:0008006" key="3">
    <source>
        <dbReference type="Google" id="ProtNLM"/>
    </source>
</evidence>